<dbReference type="InterPro" id="IPR036249">
    <property type="entry name" value="Thioredoxin-like_sf"/>
</dbReference>
<dbReference type="Pfam" id="PF00085">
    <property type="entry name" value="Thioredoxin"/>
    <property type="match status" value="1"/>
</dbReference>
<evidence type="ECO:0000259" key="1">
    <source>
        <dbReference type="Pfam" id="PF00085"/>
    </source>
</evidence>
<dbReference type="SUPFAM" id="SSF52833">
    <property type="entry name" value="Thioredoxin-like"/>
    <property type="match status" value="4"/>
</dbReference>
<organism evidence="2">
    <name type="scientific">Medioppia subpectinata</name>
    <dbReference type="NCBI Taxonomy" id="1979941"/>
    <lineage>
        <taxon>Eukaryota</taxon>
        <taxon>Metazoa</taxon>
        <taxon>Ecdysozoa</taxon>
        <taxon>Arthropoda</taxon>
        <taxon>Chelicerata</taxon>
        <taxon>Arachnida</taxon>
        <taxon>Acari</taxon>
        <taxon>Acariformes</taxon>
        <taxon>Sarcoptiformes</taxon>
        <taxon>Oribatida</taxon>
        <taxon>Brachypylina</taxon>
        <taxon>Oppioidea</taxon>
        <taxon>Oppiidae</taxon>
        <taxon>Medioppia</taxon>
    </lineage>
</organism>
<dbReference type="CDD" id="cd02961">
    <property type="entry name" value="PDI_a_family"/>
    <property type="match status" value="2"/>
</dbReference>
<feature type="non-terminal residue" evidence="2">
    <location>
        <position position="1"/>
    </location>
</feature>
<dbReference type="OrthoDB" id="10264505at2759"/>
<evidence type="ECO:0000313" key="3">
    <source>
        <dbReference type="Proteomes" id="UP000759131"/>
    </source>
</evidence>
<reference evidence="2" key="1">
    <citation type="submission" date="2020-11" db="EMBL/GenBank/DDBJ databases">
        <authorList>
            <person name="Tran Van P."/>
        </authorList>
    </citation>
    <scope>NUCLEOTIDE SEQUENCE</scope>
</reference>
<name>A0A7R9Q1C4_9ACAR</name>
<evidence type="ECO:0000313" key="2">
    <source>
        <dbReference type="EMBL" id="CAD7628645.1"/>
    </source>
</evidence>
<accession>A0A7R9Q1C4</accession>
<protein>
    <recommendedName>
        <fullName evidence="1">Thioredoxin domain-containing protein</fullName>
    </recommendedName>
</protein>
<dbReference type="EMBL" id="CAJPIZ010005928">
    <property type="protein sequence ID" value="CAG2109075.1"/>
    <property type="molecule type" value="Genomic_DNA"/>
</dbReference>
<dbReference type="InterPro" id="IPR013766">
    <property type="entry name" value="Thioredoxin_domain"/>
</dbReference>
<dbReference type="Proteomes" id="UP000759131">
    <property type="component" value="Unassembled WGS sequence"/>
</dbReference>
<dbReference type="EMBL" id="OC860503">
    <property type="protein sequence ID" value="CAD7628645.1"/>
    <property type="molecule type" value="Genomic_DNA"/>
</dbReference>
<proteinExistence type="predicted"/>
<dbReference type="PANTHER" id="PTHR19991">
    <property type="entry name" value="L 2 01289"/>
    <property type="match status" value="1"/>
</dbReference>
<feature type="domain" description="Thioredoxin" evidence="1">
    <location>
        <begin position="339"/>
        <end position="437"/>
    </location>
</feature>
<keyword evidence="3" id="KW-1185">Reference proteome</keyword>
<gene>
    <name evidence="2" type="ORF">OSB1V03_LOCUS9066</name>
</gene>
<sequence length="583" mass="67292">MVEEEVLKWLIHQKSADEIEDVSDVVLDNMIDSSSFLAVLFYDRDDPKSQEVLKELENIDDECDEKGILFVKIDDDSVAKGYGIDDELPTLVYFENRIPSVYQGDLTNEDRVLEWLVRQTQTDEIEEVSHEMLDSLIERHNYVAVLMYKPKDKNSDKLLKELEHIDDDCDEKGIVFLKTDDKEAADKYGIKKLPAILFFRFQVPTQYPPSADIMNEEAVLKWFVGQQETEEIEPVNSRTLRSLVDNSPSVAVLFYDPSGKTSSAVLKDLEEIDDDADRYDIPFVKCDDLAVAKEFGLADELPRLVYFENRLPTVYEEDLTDEQRVLEWLIKQKTEDTVEEVTDEILEELIREREYVLVWFAPDSCKECADILHRVLETIDDDTDEHGILLVTTDDQGIAKSRAKVTKFPALVLFRNGEPVTYRGDMKKPEAILKWVTAEETLDSPDTIEVVNARMLAKMLESSPYVAVLFTKDRCGECDKVLVELERIDHLAEKEDIDFVKVRDPAVAVEYNVEAFPALMYVRHRFPQFYEGSLRDEDAVLQWLIDNKVAKEDVIEPVDRRMLEVLMGDVEHLVVFFYDGDDC</sequence>
<dbReference type="PANTHER" id="PTHR19991:SF3">
    <property type="entry name" value="LETHAL (2) 01289, ISOFORM F"/>
    <property type="match status" value="1"/>
</dbReference>
<dbReference type="AlphaFoldDB" id="A0A7R9Q1C4"/>
<dbReference type="Gene3D" id="3.40.30.10">
    <property type="entry name" value="Glutaredoxin"/>
    <property type="match status" value="4"/>
</dbReference>